<feature type="compositionally biased region" description="Polar residues" evidence="12">
    <location>
        <begin position="754"/>
        <end position="774"/>
    </location>
</feature>
<evidence type="ECO:0000256" key="9">
    <source>
        <dbReference type="ARBA" id="ARBA00023306"/>
    </source>
</evidence>
<keyword evidence="6" id="KW-0498">Mitosis</keyword>
<dbReference type="AlphaFoldDB" id="A0A852FPY0"/>
<feature type="compositionally biased region" description="Polar residues" evidence="12">
    <location>
        <begin position="142"/>
        <end position="156"/>
    </location>
</feature>
<keyword evidence="8" id="KW-0206">Cytoskeleton</keyword>
<dbReference type="GO" id="GO:0005819">
    <property type="term" value="C:spindle"/>
    <property type="evidence" value="ECO:0007669"/>
    <property type="project" value="UniProtKB-SubCell"/>
</dbReference>
<feature type="region of interest" description="Disordered" evidence="12">
    <location>
        <begin position="556"/>
        <end position="618"/>
    </location>
</feature>
<evidence type="ECO:0000313" key="13">
    <source>
        <dbReference type="EMBL" id="NXQ18888.1"/>
    </source>
</evidence>
<dbReference type="Pfam" id="PF15678">
    <property type="entry name" value="SPICE"/>
    <property type="match status" value="1"/>
</dbReference>
<proteinExistence type="predicted"/>
<dbReference type="Proteomes" id="UP000629713">
    <property type="component" value="Unassembled WGS sequence"/>
</dbReference>
<keyword evidence="4" id="KW-0963">Cytoplasm</keyword>
<feature type="compositionally biased region" description="Basic and acidic residues" evidence="12">
    <location>
        <begin position="594"/>
        <end position="605"/>
    </location>
</feature>
<comment type="subcellular location">
    <subcellularLocation>
        <location evidence="1">Cytoplasm</location>
        <location evidence="1">Cytoskeleton</location>
        <location evidence="1">Microtubule organizing center</location>
        <location evidence="1">Centrosome</location>
        <location evidence="1">Centriole</location>
    </subcellularLocation>
    <subcellularLocation>
        <location evidence="2">Cytoplasm</location>
        <location evidence="2">Cytoskeleton</location>
        <location evidence="2">Spindle</location>
    </subcellularLocation>
</comment>
<dbReference type="GO" id="GO:0051310">
    <property type="term" value="P:metaphase chromosome alignment"/>
    <property type="evidence" value="ECO:0007669"/>
    <property type="project" value="TreeGrafter"/>
</dbReference>
<evidence type="ECO:0000256" key="8">
    <source>
        <dbReference type="ARBA" id="ARBA00023212"/>
    </source>
</evidence>
<dbReference type="PANTHER" id="PTHR31167">
    <property type="entry name" value="SPINDLE AND CENTRIOLE ASSOCIATED PROTEIN 1 SPICE1"/>
    <property type="match status" value="1"/>
</dbReference>
<evidence type="ECO:0000256" key="2">
    <source>
        <dbReference type="ARBA" id="ARBA00004186"/>
    </source>
</evidence>
<feature type="region of interest" description="Disordered" evidence="12">
    <location>
        <begin position="748"/>
        <end position="774"/>
    </location>
</feature>
<dbReference type="GO" id="GO:0005814">
    <property type="term" value="C:centriole"/>
    <property type="evidence" value="ECO:0007669"/>
    <property type="project" value="UniProtKB-SubCell"/>
</dbReference>
<reference evidence="13" key="1">
    <citation type="submission" date="2019-09" db="EMBL/GenBank/DDBJ databases">
        <title>Bird 10,000 Genomes (B10K) Project - Family phase.</title>
        <authorList>
            <person name="Zhang G."/>
        </authorList>
    </citation>
    <scope>NUCLEOTIDE SEQUENCE</scope>
    <source>
        <strain evidence="13">B10K-DU-002-52</strain>
        <tissue evidence="13">Muscle</tissue>
    </source>
</reference>
<dbReference type="GO" id="GO:0005813">
    <property type="term" value="C:centrosome"/>
    <property type="evidence" value="ECO:0007669"/>
    <property type="project" value="TreeGrafter"/>
</dbReference>
<evidence type="ECO:0000256" key="10">
    <source>
        <dbReference type="ARBA" id="ARBA00030722"/>
    </source>
</evidence>
<evidence type="ECO:0000256" key="11">
    <source>
        <dbReference type="SAM" id="Coils"/>
    </source>
</evidence>
<feature type="non-terminal residue" evidence="13">
    <location>
        <position position="809"/>
    </location>
</feature>
<feature type="coiled-coil region" evidence="11">
    <location>
        <begin position="380"/>
        <end position="428"/>
    </location>
</feature>
<feature type="region of interest" description="Disordered" evidence="12">
    <location>
        <begin position="129"/>
        <end position="156"/>
    </location>
</feature>
<dbReference type="GO" id="GO:0046599">
    <property type="term" value="P:regulation of centriole replication"/>
    <property type="evidence" value="ECO:0007669"/>
    <property type="project" value="TreeGrafter"/>
</dbReference>
<feature type="region of interest" description="Disordered" evidence="12">
    <location>
        <begin position="222"/>
        <end position="315"/>
    </location>
</feature>
<keyword evidence="9" id="KW-0131">Cell cycle</keyword>
<gene>
    <name evidence="13" type="primary">Spice1</name>
    <name evidence="13" type="ORF">PEUTAE_R03524</name>
</gene>
<feature type="compositionally biased region" description="Polar residues" evidence="12">
    <location>
        <begin position="569"/>
        <end position="590"/>
    </location>
</feature>
<feature type="compositionally biased region" description="Basic and acidic residues" evidence="12">
    <location>
        <begin position="559"/>
        <end position="568"/>
    </location>
</feature>
<accession>A0A852FPY0</accession>
<evidence type="ECO:0000256" key="7">
    <source>
        <dbReference type="ARBA" id="ARBA00023054"/>
    </source>
</evidence>
<dbReference type="EMBL" id="WBNO01023378">
    <property type="protein sequence ID" value="NXQ18888.1"/>
    <property type="molecule type" value="Genomic_DNA"/>
</dbReference>
<feature type="region of interest" description="Disordered" evidence="12">
    <location>
        <begin position="650"/>
        <end position="679"/>
    </location>
</feature>
<evidence type="ECO:0000256" key="6">
    <source>
        <dbReference type="ARBA" id="ARBA00022776"/>
    </source>
</evidence>
<evidence type="ECO:0000256" key="4">
    <source>
        <dbReference type="ARBA" id="ARBA00022490"/>
    </source>
</evidence>
<dbReference type="PANTHER" id="PTHR31167:SF3">
    <property type="entry name" value="SPINDLE AND CENTRIOLE-ASSOCIATED PROTEIN 1"/>
    <property type="match status" value="1"/>
</dbReference>
<evidence type="ECO:0000256" key="1">
    <source>
        <dbReference type="ARBA" id="ARBA00004114"/>
    </source>
</evidence>
<evidence type="ECO:0000256" key="12">
    <source>
        <dbReference type="SAM" id="MobiDB-lite"/>
    </source>
</evidence>
<keyword evidence="14" id="KW-1185">Reference proteome</keyword>
<comment type="caution">
    <text evidence="13">The sequence shown here is derived from an EMBL/GenBank/DDBJ whole genome shotgun (WGS) entry which is preliminary data.</text>
</comment>
<evidence type="ECO:0000256" key="3">
    <source>
        <dbReference type="ARBA" id="ARBA00018313"/>
    </source>
</evidence>
<feature type="region of interest" description="Disordered" evidence="12">
    <location>
        <begin position="454"/>
        <end position="481"/>
    </location>
</feature>
<feature type="compositionally biased region" description="Polar residues" evidence="12">
    <location>
        <begin position="664"/>
        <end position="679"/>
    </location>
</feature>
<evidence type="ECO:0000256" key="5">
    <source>
        <dbReference type="ARBA" id="ARBA00022618"/>
    </source>
</evidence>
<feature type="compositionally biased region" description="Basic residues" evidence="12">
    <location>
        <begin position="7"/>
        <end position="20"/>
    </location>
</feature>
<organism evidence="13 14">
    <name type="scientific">Peucedramus taeniatus</name>
    <name type="common">Olive warbler</name>
    <dbReference type="NCBI Taxonomy" id="135441"/>
    <lineage>
        <taxon>Eukaryota</taxon>
        <taxon>Metazoa</taxon>
        <taxon>Chordata</taxon>
        <taxon>Craniata</taxon>
        <taxon>Vertebrata</taxon>
        <taxon>Euteleostomi</taxon>
        <taxon>Archelosauria</taxon>
        <taxon>Archosauria</taxon>
        <taxon>Dinosauria</taxon>
        <taxon>Saurischia</taxon>
        <taxon>Theropoda</taxon>
        <taxon>Coelurosauria</taxon>
        <taxon>Aves</taxon>
        <taxon>Neognathae</taxon>
        <taxon>Neoaves</taxon>
        <taxon>Telluraves</taxon>
        <taxon>Australaves</taxon>
        <taxon>Passeriformes</taxon>
        <taxon>Passeroidea</taxon>
        <taxon>Fringillidae</taxon>
        <taxon>Peucedraminae</taxon>
        <taxon>Peucedramus</taxon>
    </lineage>
</organism>
<feature type="compositionally biased region" description="Basic residues" evidence="12">
    <location>
        <begin position="285"/>
        <end position="296"/>
    </location>
</feature>
<feature type="coiled-coil region" evidence="11">
    <location>
        <begin position="685"/>
        <end position="712"/>
    </location>
</feature>
<dbReference type="GO" id="GO:0051301">
    <property type="term" value="P:cell division"/>
    <property type="evidence" value="ECO:0007669"/>
    <property type="project" value="UniProtKB-KW"/>
</dbReference>
<feature type="compositionally biased region" description="Polar residues" evidence="12">
    <location>
        <begin position="225"/>
        <end position="254"/>
    </location>
</feature>
<feature type="region of interest" description="Disordered" evidence="12">
    <location>
        <begin position="1"/>
        <end position="20"/>
    </location>
</feature>
<keyword evidence="5" id="KW-0132">Cell division</keyword>
<protein>
    <recommendedName>
        <fullName evidence="3">Spindle and centriole-associated protein 1</fullName>
    </recommendedName>
    <alternativeName>
        <fullName evidence="10">Coiled-coil domain-containing protein 52</fullName>
    </alternativeName>
</protein>
<keyword evidence="7 11" id="KW-0175">Coiled coil</keyword>
<dbReference type="InterPro" id="IPR031387">
    <property type="entry name" value="SPICE1"/>
</dbReference>
<name>A0A852FPY0_PEUTA</name>
<feature type="non-terminal residue" evidence="13">
    <location>
        <position position="1"/>
    </location>
</feature>
<evidence type="ECO:0000313" key="14">
    <source>
        <dbReference type="Proteomes" id="UP000629713"/>
    </source>
</evidence>
<dbReference type="GO" id="GO:0090307">
    <property type="term" value="P:mitotic spindle assembly"/>
    <property type="evidence" value="ECO:0007669"/>
    <property type="project" value="InterPro"/>
</dbReference>
<sequence length="809" mass="90782">AAMSLLRGHRPRTAGRKGPRKAVVAKRDWDSTVHDLTVHRATPEDILRRREIHKSKNKALAHLELQEKALNRKWKKQRQLDADSLEKRKLALMREILSDQYHLQDVLEQSGQVMTVAKDLLEDASRTRTGFPNVTMAPNYDPESSQGPIVQKSHPPNQLSILSESVMDSQALNEEEEEALSEDGHHDVLGFKSSINSDRLLRLLRKGNSLVNSPLWVEKDMRKNTLPQESNVPRTPTTVSPSLHQSALNATSVIKRTRSRLGNEDEEESVDSSDPVRQVLNPNSRKQKQIAAKMKRKQAEQNSARQKRGDSPADLIQTDLQRDNKSSLDVLNHMIQEVEHELEEYERCTGREVPKKERSEGLSGFTLSLVNALCRLMRYLKEAEMQLHDKEMMRQQQKEMLNEQRELIDALTAEVLQVREENITMQKKLQQYMMVTDQKLMCLTQAFKGLPLVEPERERSPKHLGIASRGPANSQEKPDLTYSEPRIEAGNRENMLKFPQEELPFTFHPGPGTSGGMRPGRSFPAHIFQTAVLLSPPQQKSSQELSSLQNVFAAISQSTEREPCKERSLPSSLRTQSTTEENCPISQRQPIPSADKDLESSHEKTNLSCPGDTGKNSTAEELLRNGDLMGQIAELTRQNALTEAQLSKFRGAPGDKSDCLHQPGLTQNADPSLDSSQGQSHVMVSRSLEERIAELNRQSAEARNRLLQLIDQQKSASADMVPPMLSPVPPPSLKYTENARRTVEVSVPVDSSKDNSASMTSIRRSVGDSSKPCSSISATLEGAKLTSVSQRSKVEKQKEEGWFALSMHV</sequence>